<evidence type="ECO:0000259" key="11">
    <source>
        <dbReference type="PROSITE" id="PS51371"/>
    </source>
</evidence>
<dbReference type="SMART" id="SM01091">
    <property type="entry name" value="CorC_HlyC"/>
    <property type="match status" value="1"/>
</dbReference>
<dbReference type="InterPro" id="IPR044751">
    <property type="entry name" value="Ion_transp-like_CBS"/>
</dbReference>
<dbReference type="Pfam" id="PF03471">
    <property type="entry name" value="CorC_HlyC"/>
    <property type="match status" value="1"/>
</dbReference>
<evidence type="ECO:0000256" key="5">
    <source>
        <dbReference type="ARBA" id="ARBA00022737"/>
    </source>
</evidence>
<accession>A0ABZ2JWT3</accession>
<keyword evidence="6 10" id="KW-1133">Transmembrane helix</keyword>
<keyword evidence="8 10" id="KW-0472">Membrane</keyword>
<evidence type="ECO:0000256" key="9">
    <source>
        <dbReference type="PROSITE-ProRule" id="PRU00703"/>
    </source>
</evidence>
<dbReference type="InterPro" id="IPR000644">
    <property type="entry name" value="CBS_dom"/>
</dbReference>
<name>A0ABZ2JWT3_9BACT</name>
<evidence type="ECO:0000256" key="7">
    <source>
        <dbReference type="ARBA" id="ARBA00023122"/>
    </source>
</evidence>
<dbReference type="InterPro" id="IPR036318">
    <property type="entry name" value="FAD-bd_PCMH-like_sf"/>
</dbReference>
<proteinExistence type="inferred from homology"/>
<dbReference type="SUPFAM" id="SSF54631">
    <property type="entry name" value="CBS-domain pair"/>
    <property type="match status" value="1"/>
</dbReference>
<comment type="subcellular location">
    <subcellularLocation>
        <location evidence="1">Cell membrane</location>
        <topology evidence="1">Multi-pass membrane protein</topology>
    </subcellularLocation>
</comment>
<evidence type="ECO:0000256" key="1">
    <source>
        <dbReference type="ARBA" id="ARBA00004651"/>
    </source>
</evidence>
<organism evidence="12 13">
    <name type="scientific">Pendulispora brunnea</name>
    <dbReference type="NCBI Taxonomy" id="2905690"/>
    <lineage>
        <taxon>Bacteria</taxon>
        <taxon>Pseudomonadati</taxon>
        <taxon>Myxococcota</taxon>
        <taxon>Myxococcia</taxon>
        <taxon>Myxococcales</taxon>
        <taxon>Sorangiineae</taxon>
        <taxon>Pendulisporaceae</taxon>
        <taxon>Pendulispora</taxon>
    </lineage>
</organism>
<dbReference type="PANTHER" id="PTHR22777">
    <property type="entry name" value="HEMOLYSIN-RELATED"/>
    <property type="match status" value="1"/>
</dbReference>
<keyword evidence="3" id="KW-1003">Cell membrane</keyword>
<sequence>MINPGQSVTWIIAGVVSSAVGSLFAAGDGALVTIPAAHLQSLTEQKGIVGDAFRRFTLDRHRILSRWLVGRIISISIAAVLYSRVAEGIFTGTIGASPALETLAAVLCAVLTYGTLTAGLLNAARRRPEVLGSLALRFLRPFEWLVFPLADPLAAFGRFIGSRFEKRSEMDARRAETEVQWVVMEGERTGAIANEPAEMIRNVLEFKDLTAREIMVPRRRISAIEASTSLERVLALVAADGHSRYPVYRETLDNVVGLLYAKDLFAVVKEKKVHTTRLADIARSPVLYVVETQSILSMLREMRARRLHMAIVSDEFGGTSGLVTLEDIIEEIVGEIHDEYDTEVQIQELGEGRLVADAAVPLADLSARLGRAIPADGEFESLGGLIVHRAGRVPEVGATLTVDGLKLIVREADKTRVVKVEIVPVDGAARPAAAAPS</sequence>
<comment type="similarity">
    <text evidence="2">Belongs to the UPF0053 family.</text>
</comment>
<gene>
    <name evidence="12" type="ORF">LZC95_31450</name>
</gene>
<dbReference type="InterPro" id="IPR005170">
    <property type="entry name" value="Transptr-assoc_dom"/>
</dbReference>
<dbReference type="SUPFAM" id="SSF56176">
    <property type="entry name" value="FAD-binding/transporter-associated domain-like"/>
    <property type="match status" value="1"/>
</dbReference>
<keyword evidence="7 9" id="KW-0129">CBS domain</keyword>
<keyword evidence="13" id="KW-1185">Reference proteome</keyword>
<dbReference type="PROSITE" id="PS51371">
    <property type="entry name" value="CBS"/>
    <property type="match status" value="2"/>
</dbReference>
<feature type="transmembrane region" description="Helical" evidence="10">
    <location>
        <begin position="63"/>
        <end position="82"/>
    </location>
</feature>
<dbReference type="PANTHER" id="PTHR22777:SF32">
    <property type="entry name" value="UPF0053 INNER MEMBRANE PROTEIN YFJD"/>
    <property type="match status" value="1"/>
</dbReference>
<dbReference type="EMBL" id="CP089982">
    <property type="protein sequence ID" value="WXA90958.1"/>
    <property type="molecule type" value="Genomic_DNA"/>
</dbReference>
<evidence type="ECO:0000313" key="12">
    <source>
        <dbReference type="EMBL" id="WXA90958.1"/>
    </source>
</evidence>
<reference evidence="12 13" key="1">
    <citation type="submission" date="2021-12" db="EMBL/GenBank/DDBJ databases">
        <title>Discovery of the Pendulisporaceae a myxobacterial family with distinct sporulation behavior and unique specialized metabolism.</title>
        <authorList>
            <person name="Garcia R."/>
            <person name="Popoff A."/>
            <person name="Bader C.D."/>
            <person name="Loehr J."/>
            <person name="Walesch S."/>
            <person name="Walt C."/>
            <person name="Boldt J."/>
            <person name="Bunk B."/>
            <person name="Haeckl F.J.F.P.J."/>
            <person name="Gunesch A.P."/>
            <person name="Birkelbach J."/>
            <person name="Nuebel U."/>
            <person name="Pietschmann T."/>
            <person name="Bach T."/>
            <person name="Mueller R."/>
        </authorList>
    </citation>
    <scope>NUCLEOTIDE SEQUENCE [LARGE SCALE GENOMIC DNA]</scope>
    <source>
        <strain evidence="12 13">MSr12523</strain>
    </source>
</reference>
<dbReference type="Pfam" id="PF01595">
    <property type="entry name" value="CNNM"/>
    <property type="match status" value="1"/>
</dbReference>
<keyword evidence="4 10" id="KW-0812">Transmembrane</keyword>
<dbReference type="RefSeq" id="WP_394841579.1">
    <property type="nucleotide sequence ID" value="NZ_CP089982.1"/>
</dbReference>
<feature type="domain" description="CBS" evidence="11">
    <location>
        <begin position="281"/>
        <end position="339"/>
    </location>
</feature>
<protein>
    <submittedName>
        <fullName evidence="12">Hemolysin family protein</fullName>
    </submittedName>
</protein>
<dbReference type="SMART" id="SM00116">
    <property type="entry name" value="CBS"/>
    <property type="match status" value="2"/>
</dbReference>
<keyword evidence="5" id="KW-0677">Repeat</keyword>
<feature type="domain" description="CBS" evidence="11">
    <location>
        <begin position="215"/>
        <end position="276"/>
    </location>
</feature>
<evidence type="ECO:0000256" key="2">
    <source>
        <dbReference type="ARBA" id="ARBA00006337"/>
    </source>
</evidence>
<dbReference type="Gene3D" id="3.10.580.10">
    <property type="entry name" value="CBS-domain"/>
    <property type="match status" value="1"/>
</dbReference>
<evidence type="ECO:0000313" key="13">
    <source>
        <dbReference type="Proteomes" id="UP001379533"/>
    </source>
</evidence>
<evidence type="ECO:0000256" key="6">
    <source>
        <dbReference type="ARBA" id="ARBA00022989"/>
    </source>
</evidence>
<dbReference type="InterPro" id="IPR016169">
    <property type="entry name" value="FAD-bd_PCMH_sub2"/>
</dbReference>
<dbReference type="Gene3D" id="3.30.465.10">
    <property type="match status" value="1"/>
</dbReference>
<dbReference type="InterPro" id="IPR002550">
    <property type="entry name" value="CNNM"/>
</dbReference>
<evidence type="ECO:0000256" key="10">
    <source>
        <dbReference type="SAM" id="Phobius"/>
    </source>
</evidence>
<dbReference type="InterPro" id="IPR046342">
    <property type="entry name" value="CBS_dom_sf"/>
</dbReference>
<evidence type="ECO:0000256" key="8">
    <source>
        <dbReference type="ARBA" id="ARBA00023136"/>
    </source>
</evidence>
<evidence type="ECO:0000256" key="4">
    <source>
        <dbReference type="ARBA" id="ARBA00022692"/>
    </source>
</evidence>
<dbReference type="CDD" id="cd04590">
    <property type="entry name" value="CBS_pair_CorC_HlyC_assoc"/>
    <property type="match status" value="1"/>
</dbReference>
<evidence type="ECO:0000256" key="3">
    <source>
        <dbReference type="ARBA" id="ARBA00022475"/>
    </source>
</evidence>
<dbReference type="Proteomes" id="UP001379533">
    <property type="component" value="Chromosome"/>
</dbReference>
<dbReference type="Pfam" id="PF00571">
    <property type="entry name" value="CBS"/>
    <property type="match status" value="2"/>
</dbReference>
<feature type="transmembrane region" description="Helical" evidence="10">
    <location>
        <begin position="102"/>
        <end position="121"/>
    </location>
</feature>